<gene>
    <name evidence="6" type="primary">trxA_1</name>
    <name evidence="6" type="ORF">GCM10023185_22510</name>
</gene>
<evidence type="ECO:0000259" key="5">
    <source>
        <dbReference type="PROSITE" id="PS51352"/>
    </source>
</evidence>
<dbReference type="PROSITE" id="PS51352">
    <property type="entry name" value="THIOREDOXIN_2"/>
    <property type="match status" value="1"/>
</dbReference>
<reference evidence="7" key="1">
    <citation type="journal article" date="2019" name="Int. J. Syst. Evol. Microbiol.">
        <title>The Global Catalogue of Microorganisms (GCM) 10K type strain sequencing project: providing services to taxonomists for standard genome sequencing and annotation.</title>
        <authorList>
            <consortium name="The Broad Institute Genomics Platform"/>
            <consortium name="The Broad Institute Genome Sequencing Center for Infectious Disease"/>
            <person name="Wu L."/>
            <person name="Ma J."/>
        </authorList>
    </citation>
    <scope>NUCLEOTIDE SEQUENCE [LARGE SCALE GENOMIC DNA]</scope>
    <source>
        <strain evidence="7">JCM 17923</strain>
    </source>
</reference>
<dbReference type="CDD" id="cd02947">
    <property type="entry name" value="TRX_family"/>
    <property type="match status" value="1"/>
</dbReference>
<keyword evidence="7" id="KW-1185">Reference proteome</keyword>
<protein>
    <submittedName>
        <fullName evidence="6">Thioredoxin</fullName>
    </submittedName>
</protein>
<dbReference type="InterPro" id="IPR036249">
    <property type="entry name" value="Thioredoxin-like_sf"/>
</dbReference>
<keyword evidence="2" id="KW-0249">Electron transport</keyword>
<dbReference type="Proteomes" id="UP001501153">
    <property type="component" value="Unassembled WGS sequence"/>
</dbReference>
<evidence type="ECO:0000256" key="2">
    <source>
        <dbReference type="ARBA" id="ARBA00022982"/>
    </source>
</evidence>
<dbReference type="PANTHER" id="PTHR45663:SF11">
    <property type="entry name" value="GEO12009P1"/>
    <property type="match status" value="1"/>
</dbReference>
<sequence length="109" mass="12486">MNVMEATDANFQQLLAEHDKVVVKYYADWCGHCRLFAPRYEHLAEQYPGLTFVKVNAETNPLARRLGQVHDLPFFAAFREGQLVDFLSTMQEQDVAGLLDSLQATLWPQ</sequence>
<comment type="caution">
    <text evidence="6">The sequence shown here is derived from an EMBL/GenBank/DDBJ whole genome shotgun (WGS) entry which is preliminary data.</text>
</comment>
<keyword evidence="3" id="KW-1015">Disulfide bond</keyword>
<proteinExistence type="predicted"/>
<dbReference type="Gene3D" id="3.40.30.10">
    <property type="entry name" value="Glutaredoxin"/>
    <property type="match status" value="1"/>
</dbReference>
<name>A0ABP8IFV5_9BACT</name>
<keyword evidence="1" id="KW-0813">Transport</keyword>
<dbReference type="Pfam" id="PF00085">
    <property type="entry name" value="Thioredoxin"/>
    <property type="match status" value="1"/>
</dbReference>
<evidence type="ECO:0000313" key="7">
    <source>
        <dbReference type="Proteomes" id="UP001501153"/>
    </source>
</evidence>
<dbReference type="PANTHER" id="PTHR45663">
    <property type="entry name" value="GEO12009P1"/>
    <property type="match status" value="1"/>
</dbReference>
<evidence type="ECO:0000256" key="4">
    <source>
        <dbReference type="ARBA" id="ARBA00023284"/>
    </source>
</evidence>
<evidence type="ECO:0000256" key="3">
    <source>
        <dbReference type="ARBA" id="ARBA00023157"/>
    </source>
</evidence>
<dbReference type="EMBL" id="BAABGZ010000024">
    <property type="protein sequence ID" value="GAA4357639.1"/>
    <property type="molecule type" value="Genomic_DNA"/>
</dbReference>
<organism evidence="6 7">
    <name type="scientific">Hymenobacter saemangeumensis</name>
    <dbReference type="NCBI Taxonomy" id="1084522"/>
    <lineage>
        <taxon>Bacteria</taxon>
        <taxon>Pseudomonadati</taxon>
        <taxon>Bacteroidota</taxon>
        <taxon>Cytophagia</taxon>
        <taxon>Cytophagales</taxon>
        <taxon>Hymenobacteraceae</taxon>
        <taxon>Hymenobacter</taxon>
    </lineage>
</organism>
<dbReference type="SUPFAM" id="SSF52833">
    <property type="entry name" value="Thioredoxin-like"/>
    <property type="match status" value="1"/>
</dbReference>
<keyword evidence="4" id="KW-0676">Redox-active center</keyword>
<dbReference type="InterPro" id="IPR013766">
    <property type="entry name" value="Thioredoxin_domain"/>
</dbReference>
<dbReference type="RefSeq" id="WP_345236143.1">
    <property type="nucleotide sequence ID" value="NZ_BAABGZ010000024.1"/>
</dbReference>
<accession>A0ABP8IFV5</accession>
<evidence type="ECO:0000256" key="1">
    <source>
        <dbReference type="ARBA" id="ARBA00022448"/>
    </source>
</evidence>
<feature type="domain" description="Thioredoxin" evidence="5">
    <location>
        <begin position="1"/>
        <end position="104"/>
    </location>
</feature>
<dbReference type="PROSITE" id="PS00194">
    <property type="entry name" value="THIOREDOXIN_1"/>
    <property type="match status" value="1"/>
</dbReference>
<dbReference type="InterPro" id="IPR017937">
    <property type="entry name" value="Thioredoxin_CS"/>
</dbReference>
<evidence type="ECO:0000313" key="6">
    <source>
        <dbReference type="EMBL" id="GAA4357639.1"/>
    </source>
</evidence>